<dbReference type="AlphaFoldDB" id="F0BH84"/>
<gene>
    <name evidence="1" type="ORF">XVE_3614</name>
</gene>
<proteinExistence type="predicted"/>
<dbReference type="EMBL" id="AEQV01000148">
    <property type="protein sequence ID" value="EGD08147.1"/>
    <property type="molecule type" value="Genomic_DNA"/>
</dbReference>
<reference evidence="1 2" key="1">
    <citation type="journal article" date="2011" name="BMC Genomics">
        <title>Comparative genomics reveals diversity among xanthomonads infecting tomato and pepper.</title>
        <authorList>
            <person name="Potnis N."/>
            <person name="Krasileva K."/>
            <person name="Chow V."/>
            <person name="Almeida N.F."/>
            <person name="Patil P.B."/>
            <person name="Ryan R.P."/>
            <person name="Sharlach M."/>
            <person name="Behlau F."/>
            <person name="Dow J.M."/>
            <person name="Momol M.T."/>
            <person name="White F.F."/>
            <person name="Preston J.F."/>
            <person name="Vinatzer B.A."/>
            <person name="Koebnik R."/>
            <person name="Setubal J.C."/>
            <person name="Norman D.J."/>
            <person name="Staskawicz B.J."/>
            <person name="Jones J.B."/>
        </authorList>
    </citation>
    <scope>NUCLEOTIDE SEQUENCE [LARGE SCALE GENOMIC DNA]</scope>
    <source>
        <strain evidence="1 2">ATCC 35937</strain>
    </source>
</reference>
<protein>
    <submittedName>
        <fullName evidence="1">Uncharacterized protein</fullName>
    </submittedName>
</protein>
<name>F0BH84_9XANT</name>
<sequence>MRFSAAPSPRPFRAGTVVFFSSKQGPFVAAMHAAFLLSEEAAALAFSHREKMARSARTRPGTVSAS</sequence>
<comment type="caution">
    <text evidence="1">The sequence shown here is derived from an EMBL/GenBank/DDBJ whole genome shotgun (WGS) entry which is preliminary data.</text>
</comment>
<accession>F0BH84</accession>
<evidence type="ECO:0000313" key="1">
    <source>
        <dbReference type="EMBL" id="EGD08147.1"/>
    </source>
</evidence>
<evidence type="ECO:0000313" key="2">
    <source>
        <dbReference type="Proteomes" id="UP000003299"/>
    </source>
</evidence>
<organism evidence="1 2">
    <name type="scientific">Xanthomonas vesicatoria ATCC 35937</name>
    <dbReference type="NCBI Taxonomy" id="925775"/>
    <lineage>
        <taxon>Bacteria</taxon>
        <taxon>Pseudomonadati</taxon>
        <taxon>Pseudomonadota</taxon>
        <taxon>Gammaproteobacteria</taxon>
        <taxon>Lysobacterales</taxon>
        <taxon>Lysobacteraceae</taxon>
        <taxon>Xanthomonas</taxon>
    </lineage>
</organism>
<dbReference type="Proteomes" id="UP000003299">
    <property type="component" value="Unassembled WGS sequence"/>
</dbReference>